<name>A0AAD5XY92_9FUNG</name>
<protein>
    <recommendedName>
        <fullName evidence="8">LIM zinc-binding domain-containing protein</fullName>
    </recommendedName>
</protein>
<evidence type="ECO:0000256" key="6">
    <source>
        <dbReference type="ARBA" id="ARBA00023242"/>
    </source>
</evidence>
<evidence type="ECO:0000256" key="4">
    <source>
        <dbReference type="ARBA" id="ARBA00022833"/>
    </source>
</evidence>
<keyword evidence="6" id="KW-0539">Nucleus</keyword>
<dbReference type="EMBL" id="JADGJW010000794">
    <property type="protein sequence ID" value="KAJ3212113.1"/>
    <property type="molecule type" value="Genomic_DNA"/>
</dbReference>
<evidence type="ECO:0000313" key="10">
    <source>
        <dbReference type="Proteomes" id="UP001211065"/>
    </source>
</evidence>
<reference evidence="9" key="1">
    <citation type="submission" date="2020-05" db="EMBL/GenBank/DDBJ databases">
        <title>Phylogenomic resolution of chytrid fungi.</title>
        <authorList>
            <person name="Stajich J.E."/>
            <person name="Amses K."/>
            <person name="Simmons R."/>
            <person name="Seto K."/>
            <person name="Myers J."/>
            <person name="Bonds A."/>
            <person name="Quandt C.A."/>
            <person name="Barry K."/>
            <person name="Liu P."/>
            <person name="Grigoriev I."/>
            <person name="Longcore J.E."/>
            <person name="James T.Y."/>
        </authorList>
    </citation>
    <scope>NUCLEOTIDE SEQUENCE</scope>
    <source>
        <strain evidence="9">JEL0476</strain>
    </source>
</reference>
<dbReference type="Pfam" id="PF00412">
    <property type="entry name" value="LIM"/>
    <property type="match status" value="1"/>
</dbReference>
<dbReference type="PROSITE" id="PS00478">
    <property type="entry name" value="LIM_DOMAIN_1"/>
    <property type="match status" value="1"/>
</dbReference>
<dbReference type="SUPFAM" id="SSF57716">
    <property type="entry name" value="Glucocorticoid receptor-like (DNA-binding domain)"/>
    <property type="match status" value="3"/>
</dbReference>
<keyword evidence="2 7" id="KW-0479">Metal-binding</keyword>
<dbReference type="PANTHER" id="PTHR24215:SF35">
    <property type="entry name" value="MUSCLE LIM PROTEIN MLP84B"/>
    <property type="match status" value="1"/>
</dbReference>
<evidence type="ECO:0000259" key="8">
    <source>
        <dbReference type="PROSITE" id="PS50023"/>
    </source>
</evidence>
<sequence>MVNCPRCSKAVYAAEQVTGPNATFYHKSCMSCKECRKKLDSTTMTERENEVYCKSCYGKLFGPKGYGYGGGAGTLSTDSTVTVTPVPASSTESNYIATSPNTNFTNTSKAAPTKNSNSNLSNATKYGGASDKCPKCDKSVYFAEQALGPGGTKCSDCNKSVDSTTMADKDNVLYCKPCHGKKFGPKGYGYGGGAGVLNTERAG</sequence>
<evidence type="ECO:0000256" key="1">
    <source>
        <dbReference type="ARBA" id="ARBA00004123"/>
    </source>
</evidence>
<evidence type="ECO:0000256" key="5">
    <source>
        <dbReference type="ARBA" id="ARBA00023038"/>
    </source>
</evidence>
<dbReference type="InterPro" id="IPR001781">
    <property type="entry name" value="Znf_LIM"/>
</dbReference>
<dbReference type="Proteomes" id="UP001211065">
    <property type="component" value="Unassembled WGS sequence"/>
</dbReference>
<dbReference type="PROSITE" id="PS50023">
    <property type="entry name" value="LIM_DOMAIN_2"/>
    <property type="match status" value="1"/>
</dbReference>
<keyword evidence="5 7" id="KW-0440">LIM domain</keyword>
<dbReference type="GO" id="GO:0030036">
    <property type="term" value="P:actin cytoskeleton organization"/>
    <property type="evidence" value="ECO:0007669"/>
    <property type="project" value="TreeGrafter"/>
</dbReference>
<proteinExistence type="predicted"/>
<comment type="subcellular location">
    <subcellularLocation>
        <location evidence="1">Nucleus</location>
    </subcellularLocation>
</comment>
<keyword evidence="10" id="KW-1185">Reference proteome</keyword>
<dbReference type="GO" id="GO:0005737">
    <property type="term" value="C:cytoplasm"/>
    <property type="evidence" value="ECO:0007669"/>
    <property type="project" value="TreeGrafter"/>
</dbReference>
<organism evidence="9 10">
    <name type="scientific">Clydaea vesicula</name>
    <dbReference type="NCBI Taxonomy" id="447962"/>
    <lineage>
        <taxon>Eukaryota</taxon>
        <taxon>Fungi</taxon>
        <taxon>Fungi incertae sedis</taxon>
        <taxon>Chytridiomycota</taxon>
        <taxon>Chytridiomycota incertae sedis</taxon>
        <taxon>Chytridiomycetes</taxon>
        <taxon>Lobulomycetales</taxon>
        <taxon>Lobulomycetaceae</taxon>
        <taxon>Clydaea</taxon>
    </lineage>
</organism>
<comment type="caution">
    <text evidence="9">The sequence shown here is derived from an EMBL/GenBank/DDBJ whole genome shotgun (WGS) entry which is preliminary data.</text>
</comment>
<evidence type="ECO:0000256" key="2">
    <source>
        <dbReference type="ARBA" id="ARBA00022723"/>
    </source>
</evidence>
<dbReference type="CDD" id="cd09326">
    <property type="entry name" value="LIM_CRP_like"/>
    <property type="match status" value="1"/>
</dbReference>
<gene>
    <name evidence="9" type="ORF">HK099_007801</name>
</gene>
<dbReference type="AlphaFoldDB" id="A0AAD5XY92"/>
<feature type="domain" description="LIM zinc-binding" evidence="8">
    <location>
        <begin position="2"/>
        <end position="63"/>
    </location>
</feature>
<dbReference type="SMART" id="SM00132">
    <property type="entry name" value="LIM"/>
    <property type="match status" value="2"/>
</dbReference>
<evidence type="ECO:0000313" key="9">
    <source>
        <dbReference type="EMBL" id="KAJ3212113.1"/>
    </source>
</evidence>
<dbReference type="GO" id="GO:0046872">
    <property type="term" value="F:metal ion binding"/>
    <property type="evidence" value="ECO:0007669"/>
    <property type="project" value="UniProtKB-KW"/>
</dbReference>
<keyword evidence="3" id="KW-0677">Repeat</keyword>
<dbReference type="GO" id="GO:0005634">
    <property type="term" value="C:nucleus"/>
    <property type="evidence" value="ECO:0007669"/>
    <property type="project" value="UniProtKB-SubCell"/>
</dbReference>
<dbReference type="PANTHER" id="PTHR24215">
    <property type="entry name" value="RHO-GTPASE-ACTIVATING PROTEIN LRG1"/>
    <property type="match status" value="1"/>
</dbReference>
<evidence type="ECO:0000256" key="7">
    <source>
        <dbReference type="PROSITE-ProRule" id="PRU00125"/>
    </source>
</evidence>
<accession>A0AAD5XY92</accession>
<evidence type="ECO:0000256" key="3">
    <source>
        <dbReference type="ARBA" id="ARBA00022737"/>
    </source>
</evidence>
<keyword evidence="4 7" id="KW-0862">Zinc</keyword>
<dbReference type="FunFam" id="2.10.110.10:FF:000001">
    <property type="entry name" value="Cysteine and glycine-rich protein 1"/>
    <property type="match status" value="2"/>
</dbReference>
<dbReference type="Gene3D" id="2.10.110.10">
    <property type="entry name" value="Cysteine Rich Protein"/>
    <property type="match status" value="2"/>
</dbReference>